<sequence>MHHDWSPAGRHFRTVPDPHLASNTVVEGFFHLHTPAVSNIAPSQQWSAEQLAQIAHEQHLDFVLVLGDFIYADSPPYAGNCVQIFGESTKNLTQAQDGKRTIRIYDDCEIYNGWAGQDTNTDPTFQPANKAYKHYLGNANYDGPGKGKNYCWFWYGDFLYGTVVVIDIQTKV</sequence>
<dbReference type="STRING" id="747676.F4SCD9"/>
<dbReference type="EMBL" id="GL883206">
    <property type="protein sequence ID" value="EGF97678.1"/>
    <property type="molecule type" value="Genomic_DNA"/>
</dbReference>
<organism evidence="2">
    <name type="scientific">Melampsora larici-populina (strain 98AG31 / pathotype 3-4-7)</name>
    <name type="common">Poplar leaf rust fungus</name>
    <dbReference type="NCBI Taxonomy" id="747676"/>
    <lineage>
        <taxon>Eukaryota</taxon>
        <taxon>Fungi</taxon>
        <taxon>Dikarya</taxon>
        <taxon>Basidiomycota</taxon>
        <taxon>Pucciniomycotina</taxon>
        <taxon>Pucciniomycetes</taxon>
        <taxon>Pucciniales</taxon>
        <taxon>Melampsoraceae</taxon>
        <taxon>Melampsora</taxon>
    </lineage>
</organism>
<evidence type="ECO:0008006" key="3">
    <source>
        <dbReference type="Google" id="ProtNLM"/>
    </source>
</evidence>
<dbReference type="Gene3D" id="3.60.21.70">
    <property type="entry name" value="PhoD-like phosphatase"/>
    <property type="match status" value="1"/>
</dbReference>
<gene>
    <name evidence="1" type="ORF">MELLADRAFT_84542</name>
</gene>
<dbReference type="InParanoid" id="F4SCD9"/>
<dbReference type="PANTHER" id="PTHR43606:SF2">
    <property type="entry name" value="ALKALINE PHOSPHATASE FAMILY PROTEIN (AFU_ORTHOLOGUE AFUA_5G03860)"/>
    <property type="match status" value="1"/>
</dbReference>
<proteinExistence type="predicted"/>
<protein>
    <recommendedName>
        <fullName evidence="3">Calcineurin-like phosphoesterase domain-containing protein</fullName>
    </recommendedName>
</protein>
<dbReference type="InterPro" id="IPR029052">
    <property type="entry name" value="Metallo-depent_PP-like"/>
</dbReference>
<dbReference type="HOGENOM" id="CLU_1555619_0_0_1"/>
<reference evidence="2" key="1">
    <citation type="journal article" date="2011" name="Proc. Natl. Acad. Sci. U.S.A.">
        <title>Obligate biotrophy features unraveled by the genomic analysis of rust fungi.</title>
        <authorList>
            <person name="Duplessis S."/>
            <person name="Cuomo C.A."/>
            <person name="Lin Y.-C."/>
            <person name="Aerts A."/>
            <person name="Tisserant E."/>
            <person name="Veneault-Fourrey C."/>
            <person name="Joly D.L."/>
            <person name="Hacquard S."/>
            <person name="Amselem J."/>
            <person name="Cantarel B.L."/>
            <person name="Chiu R."/>
            <person name="Coutinho P.M."/>
            <person name="Feau N."/>
            <person name="Field M."/>
            <person name="Frey P."/>
            <person name="Gelhaye E."/>
            <person name="Goldberg J."/>
            <person name="Grabherr M.G."/>
            <person name="Kodira C.D."/>
            <person name="Kohler A."/>
            <person name="Kuees U."/>
            <person name="Lindquist E.A."/>
            <person name="Lucas S.M."/>
            <person name="Mago R."/>
            <person name="Mauceli E."/>
            <person name="Morin E."/>
            <person name="Murat C."/>
            <person name="Pangilinan J.L."/>
            <person name="Park R."/>
            <person name="Pearson M."/>
            <person name="Quesneville H."/>
            <person name="Rouhier N."/>
            <person name="Sakthikumar S."/>
            <person name="Salamov A.A."/>
            <person name="Schmutz J."/>
            <person name="Selles B."/>
            <person name="Shapiro H."/>
            <person name="Tanguay P."/>
            <person name="Tuskan G.A."/>
            <person name="Henrissat B."/>
            <person name="Van de Peer Y."/>
            <person name="Rouze P."/>
            <person name="Ellis J.G."/>
            <person name="Dodds P.N."/>
            <person name="Schein J.E."/>
            <person name="Zhong S."/>
            <person name="Hamelin R.C."/>
            <person name="Grigoriev I.V."/>
            <person name="Szabo L.J."/>
            <person name="Martin F."/>
        </authorList>
    </citation>
    <scope>NUCLEOTIDE SEQUENCE [LARGE SCALE GENOMIC DNA]</scope>
    <source>
        <strain evidence="2">98AG31 / pathotype 3-4-7</strain>
    </source>
</reference>
<dbReference type="Proteomes" id="UP000001072">
    <property type="component" value="Unassembled WGS sequence"/>
</dbReference>
<dbReference type="InterPro" id="IPR052900">
    <property type="entry name" value="Phospholipid_Metab_Enz"/>
</dbReference>
<dbReference type="PANTHER" id="PTHR43606">
    <property type="entry name" value="PHOSPHATASE, PUTATIVE (AFU_ORTHOLOGUE AFUA_6G08710)-RELATED"/>
    <property type="match status" value="1"/>
</dbReference>
<dbReference type="KEGG" id="mlr:MELLADRAFT_84542"/>
<dbReference type="InterPro" id="IPR038607">
    <property type="entry name" value="PhoD-like_sf"/>
</dbReference>
<evidence type="ECO:0000313" key="2">
    <source>
        <dbReference type="Proteomes" id="UP000001072"/>
    </source>
</evidence>
<dbReference type="SUPFAM" id="SSF56300">
    <property type="entry name" value="Metallo-dependent phosphatases"/>
    <property type="match status" value="1"/>
</dbReference>
<dbReference type="GeneID" id="18933518"/>
<dbReference type="RefSeq" id="XP_007419040.1">
    <property type="nucleotide sequence ID" value="XM_007418978.1"/>
</dbReference>
<accession>F4SCD9</accession>
<dbReference type="AlphaFoldDB" id="F4SCD9"/>
<dbReference type="VEuPathDB" id="FungiDB:MELLADRAFT_84542"/>
<evidence type="ECO:0000313" key="1">
    <source>
        <dbReference type="EMBL" id="EGF97678.1"/>
    </source>
</evidence>
<dbReference type="OrthoDB" id="2100241at2759"/>
<keyword evidence="2" id="KW-1185">Reference proteome</keyword>
<name>F4SCD9_MELLP</name>